<dbReference type="SMART" id="SM00644">
    <property type="entry name" value="Ami_2"/>
    <property type="match status" value="1"/>
</dbReference>
<dbReference type="Pfam" id="PF01510">
    <property type="entry name" value="Amidase_2"/>
    <property type="match status" value="1"/>
</dbReference>
<reference evidence="6 7" key="1">
    <citation type="journal article" date="2018" name="BMC Genomics">
        <title>Whole genome sequencing and function prediction of 133 gut anaerobes isolated from chicken caecum in pure cultures.</title>
        <authorList>
            <person name="Medvecky M."/>
            <person name="Cejkova D."/>
            <person name="Polansky O."/>
            <person name="Karasova D."/>
            <person name="Kubasova T."/>
            <person name="Cizek A."/>
            <person name="Rychlik I."/>
        </authorList>
    </citation>
    <scope>NUCLEOTIDE SEQUENCE [LARGE SCALE GENOMIC DNA]</scope>
    <source>
        <strain evidence="6 7">An13</strain>
    </source>
</reference>
<dbReference type="PANTHER" id="PTHR30417">
    <property type="entry name" value="N-ACETYLMURAMOYL-L-ALANINE AMIDASE AMID"/>
    <property type="match status" value="1"/>
</dbReference>
<dbReference type="GO" id="GO:0008745">
    <property type="term" value="F:N-acetylmuramoyl-L-alanine amidase activity"/>
    <property type="evidence" value="ECO:0007669"/>
    <property type="project" value="UniProtKB-EC"/>
</dbReference>
<keyword evidence="7" id="KW-1185">Reference proteome</keyword>
<dbReference type="AlphaFoldDB" id="A0A1Y4T3H0"/>
<dbReference type="CDD" id="cd06583">
    <property type="entry name" value="PGRP"/>
    <property type="match status" value="1"/>
</dbReference>
<dbReference type="SUPFAM" id="SSF55846">
    <property type="entry name" value="N-acetylmuramoyl-L-alanine amidase-like"/>
    <property type="match status" value="1"/>
</dbReference>
<keyword evidence="3" id="KW-0378">Hydrolase</keyword>
<dbReference type="InterPro" id="IPR036505">
    <property type="entry name" value="Amidase/PGRP_sf"/>
</dbReference>
<gene>
    <name evidence="6" type="ORF">B5E75_00480</name>
</gene>
<feature type="domain" description="N-acetylmuramoyl-L-alanine amidase" evidence="5">
    <location>
        <begin position="18"/>
        <end position="155"/>
    </location>
</feature>
<dbReference type="Gene3D" id="3.40.80.10">
    <property type="entry name" value="Peptidoglycan recognition protein-like"/>
    <property type="match status" value="1"/>
</dbReference>
<organism evidence="6 7">
    <name type="scientific">Massilimicrobiota timonensis</name>
    <dbReference type="NCBI Taxonomy" id="1776392"/>
    <lineage>
        <taxon>Bacteria</taxon>
        <taxon>Bacillati</taxon>
        <taxon>Bacillota</taxon>
        <taxon>Erysipelotrichia</taxon>
        <taxon>Erysipelotrichales</taxon>
        <taxon>Erysipelotrichaceae</taxon>
        <taxon>Massilimicrobiota</taxon>
    </lineage>
</organism>
<evidence type="ECO:0000256" key="3">
    <source>
        <dbReference type="ARBA" id="ARBA00022801"/>
    </source>
</evidence>
<dbReference type="GO" id="GO:0009254">
    <property type="term" value="P:peptidoglycan turnover"/>
    <property type="evidence" value="ECO:0007669"/>
    <property type="project" value="TreeGrafter"/>
</dbReference>
<dbReference type="GO" id="GO:0071555">
    <property type="term" value="P:cell wall organization"/>
    <property type="evidence" value="ECO:0007669"/>
    <property type="project" value="UniProtKB-KW"/>
</dbReference>
<proteinExistence type="predicted"/>
<dbReference type="EMBL" id="NFLJ01000001">
    <property type="protein sequence ID" value="OUQ36705.1"/>
    <property type="molecule type" value="Genomic_DNA"/>
</dbReference>
<dbReference type="Proteomes" id="UP000195305">
    <property type="component" value="Unassembled WGS sequence"/>
</dbReference>
<dbReference type="PANTHER" id="PTHR30417:SF1">
    <property type="entry name" value="N-ACETYLMURAMOYL-L-ALANINE AMIDASE AMID"/>
    <property type="match status" value="1"/>
</dbReference>
<dbReference type="InterPro" id="IPR051206">
    <property type="entry name" value="NAMLAA_amidase_2"/>
</dbReference>
<evidence type="ECO:0000256" key="1">
    <source>
        <dbReference type="ARBA" id="ARBA00001561"/>
    </source>
</evidence>
<dbReference type="InterPro" id="IPR002502">
    <property type="entry name" value="Amidase_domain"/>
</dbReference>
<sequence>MNEVIKRNSPLTSYVHLTENADFPRQSKIKKITIHHMGANLTLEKLGESFSKRDRQASSNYAIDDHGNVALYVEEENRAWTSANADNDHQAITIEVANETIGGDWKISNQSYQKLIDLCVDICQRHSIEKLVYTGDKNGNLTMHKMFDADTICPGPYLESKMADIAKSVNEKLENETKG</sequence>
<comment type="catalytic activity">
    <reaction evidence="1">
        <text>Hydrolyzes the link between N-acetylmuramoyl residues and L-amino acid residues in certain cell-wall glycopeptides.</text>
        <dbReference type="EC" id="3.5.1.28"/>
    </reaction>
</comment>
<evidence type="ECO:0000259" key="5">
    <source>
        <dbReference type="SMART" id="SM00644"/>
    </source>
</evidence>
<name>A0A1Y4T3H0_9FIRM</name>
<keyword evidence="4" id="KW-0961">Cell wall biogenesis/degradation</keyword>
<evidence type="ECO:0000256" key="4">
    <source>
        <dbReference type="ARBA" id="ARBA00023316"/>
    </source>
</evidence>
<evidence type="ECO:0000313" key="7">
    <source>
        <dbReference type="Proteomes" id="UP000195305"/>
    </source>
</evidence>
<dbReference type="GO" id="GO:0009253">
    <property type="term" value="P:peptidoglycan catabolic process"/>
    <property type="evidence" value="ECO:0007669"/>
    <property type="project" value="InterPro"/>
</dbReference>
<evidence type="ECO:0000313" key="6">
    <source>
        <dbReference type="EMBL" id="OUQ36705.1"/>
    </source>
</evidence>
<protein>
    <recommendedName>
        <fullName evidence="2">N-acetylmuramoyl-L-alanine amidase</fullName>
        <ecNumber evidence="2">3.5.1.28</ecNumber>
    </recommendedName>
</protein>
<dbReference type="EC" id="3.5.1.28" evidence="2"/>
<evidence type="ECO:0000256" key="2">
    <source>
        <dbReference type="ARBA" id="ARBA00011901"/>
    </source>
</evidence>
<dbReference type="OrthoDB" id="9794294at2"/>
<comment type="caution">
    <text evidence="6">The sequence shown here is derived from an EMBL/GenBank/DDBJ whole genome shotgun (WGS) entry which is preliminary data.</text>
</comment>
<accession>A0A1Y4T3H0</accession>